<proteinExistence type="predicted"/>
<dbReference type="EMBL" id="CAUYUJ010017299">
    <property type="protein sequence ID" value="CAK0873631.1"/>
    <property type="molecule type" value="Genomic_DNA"/>
</dbReference>
<gene>
    <name evidence="1" type="ORF">PCOR1329_LOCUS58769</name>
</gene>
<protein>
    <submittedName>
        <fullName evidence="1">Uncharacterized protein</fullName>
    </submittedName>
</protein>
<feature type="non-terminal residue" evidence="1">
    <location>
        <position position="72"/>
    </location>
</feature>
<accession>A0ABN9VK28</accession>
<evidence type="ECO:0000313" key="2">
    <source>
        <dbReference type="Proteomes" id="UP001189429"/>
    </source>
</evidence>
<evidence type="ECO:0000313" key="1">
    <source>
        <dbReference type="EMBL" id="CAK0873631.1"/>
    </source>
</evidence>
<dbReference type="Proteomes" id="UP001189429">
    <property type="component" value="Unassembled WGS sequence"/>
</dbReference>
<sequence>MAGINADLGDSVYQGALKALAGGDALPALELPPAPLPAPSVALGIAGAAAAAEFDAEIVGAAQGGMDIDGFE</sequence>
<comment type="caution">
    <text evidence="1">The sequence shown here is derived from an EMBL/GenBank/DDBJ whole genome shotgun (WGS) entry which is preliminary data.</text>
</comment>
<keyword evidence="2" id="KW-1185">Reference proteome</keyword>
<reference evidence="1" key="1">
    <citation type="submission" date="2023-10" db="EMBL/GenBank/DDBJ databases">
        <authorList>
            <person name="Chen Y."/>
            <person name="Shah S."/>
            <person name="Dougan E. K."/>
            <person name="Thang M."/>
            <person name="Chan C."/>
        </authorList>
    </citation>
    <scope>NUCLEOTIDE SEQUENCE [LARGE SCALE GENOMIC DNA]</scope>
</reference>
<name>A0ABN9VK28_9DINO</name>
<organism evidence="1 2">
    <name type="scientific">Prorocentrum cordatum</name>
    <dbReference type="NCBI Taxonomy" id="2364126"/>
    <lineage>
        <taxon>Eukaryota</taxon>
        <taxon>Sar</taxon>
        <taxon>Alveolata</taxon>
        <taxon>Dinophyceae</taxon>
        <taxon>Prorocentrales</taxon>
        <taxon>Prorocentraceae</taxon>
        <taxon>Prorocentrum</taxon>
    </lineage>
</organism>